<dbReference type="PANTHER" id="PTHR11228:SF35">
    <property type="entry name" value="MOLYBDENUM COFACTOR BIOSYNTHESIS PROTEIN A-RELATED"/>
    <property type="match status" value="1"/>
</dbReference>
<keyword evidence="2" id="KW-0479">Metal-binding</keyword>
<dbReference type="SFLD" id="SFLDS00029">
    <property type="entry name" value="Radical_SAM"/>
    <property type="match status" value="1"/>
</dbReference>
<dbReference type="GO" id="GO:0046872">
    <property type="term" value="F:metal ion binding"/>
    <property type="evidence" value="ECO:0007669"/>
    <property type="project" value="UniProtKB-KW"/>
</dbReference>
<evidence type="ECO:0000313" key="6">
    <source>
        <dbReference type="EMBL" id="VAX15722.1"/>
    </source>
</evidence>
<dbReference type="SFLD" id="SFLDG01067">
    <property type="entry name" value="SPASM/twitch_domain_containing"/>
    <property type="match status" value="1"/>
</dbReference>
<accession>A0A3B1BI11</accession>
<dbReference type="Gene3D" id="3.20.20.70">
    <property type="entry name" value="Aldolase class I"/>
    <property type="match status" value="1"/>
</dbReference>
<keyword evidence="1" id="KW-0949">S-adenosyl-L-methionine</keyword>
<dbReference type="Pfam" id="PF04055">
    <property type="entry name" value="Radical_SAM"/>
    <property type="match status" value="1"/>
</dbReference>
<keyword evidence="4" id="KW-0411">Iron-sulfur</keyword>
<gene>
    <name evidence="6" type="ORF">MNBD_NITROSPINAE01-1433</name>
</gene>
<protein>
    <submittedName>
        <fullName evidence="6">Radical SAM domain protein</fullName>
    </submittedName>
</protein>
<dbReference type="SMART" id="SM00729">
    <property type="entry name" value="Elp3"/>
    <property type="match status" value="1"/>
</dbReference>
<keyword evidence="3" id="KW-0408">Iron</keyword>
<dbReference type="EMBL" id="UOGC01000020">
    <property type="protein sequence ID" value="VAX15722.1"/>
    <property type="molecule type" value="Genomic_DNA"/>
</dbReference>
<dbReference type="InterPro" id="IPR006638">
    <property type="entry name" value="Elp3/MiaA/NifB-like_rSAM"/>
</dbReference>
<dbReference type="PROSITE" id="PS51918">
    <property type="entry name" value="RADICAL_SAM"/>
    <property type="match status" value="1"/>
</dbReference>
<evidence type="ECO:0000256" key="2">
    <source>
        <dbReference type="ARBA" id="ARBA00022723"/>
    </source>
</evidence>
<dbReference type="PANTHER" id="PTHR11228">
    <property type="entry name" value="RADICAL SAM DOMAIN PROTEIN"/>
    <property type="match status" value="1"/>
</dbReference>
<dbReference type="InterPro" id="IPR007197">
    <property type="entry name" value="rSAM"/>
</dbReference>
<dbReference type="GO" id="GO:0003824">
    <property type="term" value="F:catalytic activity"/>
    <property type="evidence" value="ECO:0007669"/>
    <property type="project" value="InterPro"/>
</dbReference>
<sequence>MAHKYSKVKIFHYPEKLASLPQSVEKILPPLHIRIKPTNFCAHNCYYCSYRSSEQQLGKDMNAKDIIPKEKMLQIVDDISEMGVKAVTFSGGGDPFYYPHLLPVAKKLAQTNVKFAAITNGARLSGELAEIFAANATWLRISIDGWDDRSYAEYRGTKEGEFSKLIKNMASFKQMSGKCYLGAVIIVDQKNAGHLLTLIRKLKATGVDSVKISPCIVSNDGKSNNEYHRPIYNVAKELTQQAIDECADDNFEISDTYHLLDEKFYKPYTWCPYEQILPVIGADMNVYTCHDKAYNLECGLIGSIKNISFKDFWQNDKEKFFKINPSVDCNHHCVVNAINTLLLDYLDGDPKHREFV</sequence>
<feature type="domain" description="Radical SAM core" evidence="5">
    <location>
        <begin position="25"/>
        <end position="249"/>
    </location>
</feature>
<reference evidence="6" key="1">
    <citation type="submission" date="2018-06" db="EMBL/GenBank/DDBJ databases">
        <authorList>
            <person name="Zhirakovskaya E."/>
        </authorList>
    </citation>
    <scope>NUCLEOTIDE SEQUENCE</scope>
</reference>
<name>A0A3B1BI11_9ZZZZ</name>
<dbReference type="InterPro" id="IPR058240">
    <property type="entry name" value="rSAM_sf"/>
</dbReference>
<dbReference type="GO" id="GO:0051536">
    <property type="term" value="F:iron-sulfur cluster binding"/>
    <property type="evidence" value="ECO:0007669"/>
    <property type="project" value="UniProtKB-KW"/>
</dbReference>
<organism evidence="6">
    <name type="scientific">hydrothermal vent metagenome</name>
    <dbReference type="NCBI Taxonomy" id="652676"/>
    <lineage>
        <taxon>unclassified sequences</taxon>
        <taxon>metagenomes</taxon>
        <taxon>ecological metagenomes</taxon>
    </lineage>
</organism>
<evidence type="ECO:0000256" key="3">
    <source>
        <dbReference type="ARBA" id="ARBA00023004"/>
    </source>
</evidence>
<dbReference type="InterPro" id="IPR013785">
    <property type="entry name" value="Aldolase_TIM"/>
</dbReference>
<evidence type="ECO:0000256" key="4">
    <source>
        <dbReference type="ARBA" id="ARBA00023014"/>
    </source>
</evidence>
<evidence type="ECO:0000256" key="1">
    <source>
        <dbReference type="ARBA" id="ARBA00022691"/>
    </source>
</evidence>
<dbReference type="AlphaFoldDB" id="A0A3B1BI11"/>
<dbReference type="SUPFAM" id="SSF102114">
    <property type="entry name" value="Radical SAM enzymes"/>
    <property type="match status" value="1"/>
</dbReference>
<dbReference type="CDD" id="cd01335">
    <property type="entry name" value="Radical_SAM"/>
    <property type="match status" value="1"/>
</dbReference>
<evidence type="ECO:0000259" key="5">
    <source>
        <dbReference type="PROSITE" id="PS51918"/>
    </source>
</evidence>
<proteinExistence type="predicted"/>
<dbReference type="InterPro" id="IPR050377">
    <property type="entry name" value="Radical_SAM_PqqE_MftC-like"/>
</dbReference>